<dbReference type="GO" id="GO:0032259">
    <property type="term" value="P:methylation"/>
    <property type="evidence" value="ECO:0007669"/>
    <property type="project" value="UniProtKB-KW"/>
</dbReference>
<dbReference type="GO" id="GO:0006364">
    <property type="term" value="P:rRNA processing"/>
    <property type="evidence" value="ECO:0007669"/>
    <property type="project" value="UniProtKB-KW"/>
</dbReference>
<keyword evidence="2" id="KW-0698">rRNA processing</keyword>
<evidence type="ECO:0000256" key="4">
    <source>
        <dbReference type="ARBA" id="ARBA00022679"/>
    </source>
</evidence>
<dbReference type="OrthoDB" id="9816072at2"/>
<evidence type="ECO:0000313" key="7">
    <source>
        <dbReference type="EMBL" id="TYR29774.1"/>
    </source>
</evidence>
<evidence type="ECO:0000256" key="2">
    <source>
        <dbReference type="ARBA" id="ARBA00022552"/>
    </source>
</evidence>
<keyword evidence="8" id="KW-1185">Reference proteome</keyword>
<evidence type="ECO:0000256" key="3">
    <source>
        <dbReference type="ARBA" id="ARBA00022603"/>
    </source>
</evidence>
<dbReference type="GO" id="GO:0008757">
    <property type="term" value="F:S-adenosylmethionine-dependent methyltransferase activity"/>
    <property type="evidence" value="ECO:0007669"/>
    <property type="project" value="InterPro"/>
</dbReference>
<dbReference type="EMBL" id="VSZS01000068">
    <property type="protein sequence ID" value="TYR29774.1"/>
    <property type="molecule type" value="Genomic_DNA"/>
</dbReference>
<dbReference type="InterPro" id="IPR029063">
    <property type="entry name" value="SAM-dependent_MTases_sf"/>
</dbReference>
<evidence type="ECO:0000259" key="6">
    <source>
        <dbReference type="Pfam" id="PF05175"/>
    </source>
</evidence>
<dbReference type="CDD" id="cd02440">
    <property type="entry name" value="AdoMet_MTases"/>
    <property type="match status" value="1"/>
</dbReference>
<feature type="domain" description="Methyltransferase small" evidence="6">
    <location>
        <begin position="169"/>
        <end position="336"/>
    </location>
</feature>
<accession>A0A5D4GNT2</accession>
<protein>
    <submittedName>
        <fullName evidence="7">Class I SAM-dependent methyltransferase</fullName>
    </submittedName>
</protein>
<evidence type="ECO:0000256" key="5">
    <source>
        <dbReference type="ARBA" id="ARBA00022691"/>
    </source>
</evidence>
<reference evidence="7 8" key="1">
    <citation type="submission" date="2019-08" db="EMBL/GenBank/DDBJ databases">
        <authorList>
            <person name="Seo Y.L."/>
        </authorList>
    </citation>
    <scope>NUCLEOTIDE SEQUENCE [LARGE SCALE GENOMIC DNA]</scope>
    <source>
        <strain evidence="7 8">MaA-C15</strain>
    </source>
</reference>
<dbReference type="AlphaFoldDB" id="A0A5D4GNT2"/>
<dbReference type="InterPro" id="IPR046977">
    <property type="entry name" value="RsmC/RlmG"/>
</dbReference>
<organism evidence="7 8">
    <name type="scientific">Neoaquamicrobium microcysteis</name>
    <dbReference type="NCBI Taxonomy" id="2682781"/>
    <lineage>
        <taxon>Bacteria</taxon>
        <taxon>Pseudomonadati</taxon>
        <taxon>Pseudomonadota</taxon>
        <taxon>Alphaproteobacteria</taxon>
        <taxon>Hyphomicrobiales</taxon>
        <taxon>Phyllobacteriaceae</taxon>
        <taxon>Neoaquamicrobium</taxon>
    </lineage>
</organism>
<gene>
    <name evidence="7" type="ORF">FY036_23345</name>
</gene>
<comment type="caution">
    <text evidence="7">The sequence shown here is derived from an EMBL/GenBank/DDBJ whole genome shotgun (WGS) entry which is preliminary data.</text>
</comment>
<dbReference type="Gene3D" id="3.40.50.150">
    <property type="entry name" value="Vaccinia Virus protein VP39"/>
    <property type="match status" value="2"/>
</dbReference>
<evidence type="ECO:0000256" key="1">
    <source>
        <dbReference type="ARBA" id="ARBA00022490"/>
    </source>
</evidence>
<dbReference type="SUPFAM" id="SSF53335">
    <property type="entry name" value="S-adenosyl-L-methionine-dependent methyltransferases"/>
    <property type="match status" value="1"/>
</dbReference>
<dbReference type="PANTHER" id="PTHR47816">
    <property type="entry name" value="RIBOSOMAL RNA SMALL SUBUNIT METHYLTRANSFERASE C"/>
    <property type="match status" value="1"/>
</dbReference>
<keyword evidence="1" id="KW-0963">Cytoplasm</keyword>
<dbReference type="GO" id="GO:0003676">
    <property type="term" value="F:nucleic acid binding"/>
    <property type="evidence" value="ECO:0007669"/>
    <property type="project" value="InterPro"/>
</dbReference>
<keyword evidence="3 7" id="KW-0489">Methyltransferase</keyword>
<dbReference type="InterPro" id="IPR007848">
    <property type="entry name" value="Small_mtfrase_dom"/>
</dbReference>
<dbReference type="PANTHER" id="PTHR47816:SF4">
    <property type="entry name" value="RIBOSOMAL RNA SMALL SUBUNIT METHYLTRANSFERASE C"/>
    <property type="match status" value="1"/>
</dbReference>
<dbReference type="Pfam" id="PF05175">
    <property type="entry name" value="MTS"/>
    <property type="match status" value="1"/>
</dbReference>
<keyword evidence="5" id="KW-0949">S-adenosyl-L-methionine</keyword>
<dbReference type="PROSITE" id="PS00092">
    <property type="entry name" value="N6_MTASE"/>
    <property type="match status" value="1"/>
</dbReference>
<reference evidence="7 8" key="2">
    <citation type="submission" date="2019-09" db="EMBL/GenBank/DDBJ databases">
        <title>Mesorhizobium sp. MaA-C15 isolated from Microcystis aeruginosa.</title>
        <authorList>
            <person name="Jeong S.E."/>
            <person name="Jin H.M."/>
            <person name="Jeon C.O."/>
        </authorList>
    </citation>
    <scope>NUCLEOTIDE SEQUENCE [LARGE SCALE GENOMIC DNA]</scope>
    <source>
        <strain evidence="7 8">MaA-C15</strain>
    </source>
</reference>
<evidence type="ECO:0000313" key="8">
    <source>
        <dbReference type="Proteomes" id="UP000323258"/>
    </source>
</evidence>
<proteinExistence type="predicted"/>
<dbReference type="GO" id="GO:0008170">
    <property type="term" value="F:N-methyltransferase activity"/>
    <property type="evidence" value="ECO:0007669"/>
    <property type="project" value="UniProtKB-ARBA"/>
</dbReference>
<name>A0A5D4GNT2_9HYPH</name>
<dbReference type="Proteomes" id="UP000323258">
    <property type="component" value="Unassembled WGS sequence"/>
</dbReference>
<dbReference type="RefSeq" id="WP_148917082.1">
    <property type="nucleotide sequence ID" value="NZ_VSZS01000068.1"/>
</dbReference>
<keyword evidence="4 7" id="KW-0808">Transferase</keyword>
<sequence length="340" mass="36578">MNDGSLKTLFHPFEAGMLEGPGAEAKVLFLNAAPGFALPEAFPAVLTLQQDFRPAFRALEGETHALAPQAEGEGYDLAMVLAGRHRGQNELWVGEALKRTRPGGRIMVAGGKTDGIASLRKRIAGLLPGDDHASKNHGVVFWLTRPNDADAFVEALEAANPPLILDGGFLTVPGVFSQDHADEGSKLLAEHLPAGLKGHAADFGAGWGYLSVKLAERAPGINSIDLFEASFPACVAAKANMNTLVRDVESKVQWYDLLGEPVERRYDLVVMNPPFHQGRAAEPSIGEGFIRAASAALKPGGKLYLVANRSLPYEATLETGFARHGELVRDERFKVLWAVR</sequence>
<dbReference type="InterPro" id="IPR002052">
    <property type="entry name" value="DNA_methylase_N6_adenine_CS"/>
</dbReference>